<sequence length="147" mass="15587">MPRAAGLLHNLGQASSELQSEFFGGVKESSMTCCCGGRMAKTTTKAYQDLEEAERALASAANGENLDGRPLADAGVRSEEARAYLDPLTERGPADILEREGPIDAEEVDSVQSATTRTDFPSPPGEGSMLPVLPVMLLAGRQAPDFF</sequence>
<keyword evidence="3" id="KW-1185">Reference proteome</keyword>
<organism evidence="2 3">
    <name type="scientific">Symbiodinium necroappetens</name>
    <dbReference type="NCBI Taxonomy" id="1628268"/>
    <lineage>
        <taxon>Eukaryota</taxon>
        <taxon>Sar</taxon>
        <taxon>Alveolata</taxon>
        <taxon>Dinophyceae</taxon>
        <taxon>Suessiales</taxon>
        <taxon>Symbiodiniaceae</taxon>
        <taxon>Symbiodinium</taxon>
    </lineage>
</organism>
<dbReference type="EMBL" id="CAJNJA010021586">
    <property type="protein sequence ID" value="CAE7478575.1"/>
    <property type="molecule type" value="Genomic_DNA"/>
</dbReference>
<evidence type="ECO:0000256" key="1">
    <source>
        <dbReference type="SAM" id="MobiDB-lite"/>
    </source>
</evidence>
<evidence type="ECO:0000313" key="2">
    <source>
        <dbReference type="EMBL" id="CAE7478575.1"/>
    </source>
</evidence>
<gene>
    <name evidence="2" type="ORF">SNEC2469_LOCUS13521</name>
</gene>
<comment type="caution">
    <text evidence="2">The sequence shown here is derived from an EMBL/GenBank/DDBJ whole genome shotgun (WGS) entry which is preliminary data.</text>
</comment>
<name>A0A812SJJ8_9DINO</name>
<proteinExistence type="predicted"/>
<dbReference type="AlphaFoldDB" id="A0A812SJJ8"/>
<feature type="region of interest" description="Disordered" evidence="1">
    <location>
        <begin position="85"/>
        <end position="129"/>
    </location>
</feature>
<feature type="compositionally biased region" description="Polar residues" evidence="1">
    <location>
        <begin position="110"/>
        <end position="119"/>
    </location>
</feature>
<feature type="compositionally biased region" description="Basic and acidic residues" evidence="1">
    <location>
        <begin position="85"/>
        <end position="102"/>
    </location>
</feature>
<reference evidence="2" key="1">
    <citation type="submission" date="2021-02" db="EMBL/GenBank/DDBJ databases">
        <authorList>
            <person name="Dougan E. K."/>
            <person name="Rhodes N."/>
            <person name="Thang M."/>
            <person name="Chan C."/>
        </authorList>
    </citation>
    <scope>NUCLEOTIDE SEQUENCE</scope>
</reference>
<dbReference type="Proteomes" id="UP000601435">
    <property type="component" value="Unassembled WGS sequence"/>
</dbReference>
<evidence type="ECO:0000313" key="3">
    <source>
        <dbReference type="Proteomes" id="UP000601435"/>
    </source>
</evidence>
<accession>A0A812SJJ8</accession>
<protein>
    <submittedName>
        <fullName evidence="2">Uncharacterized protein</fullName>
    </submittedName>
</protein>